<proteinExistence type="predicted"/>
<sequence>MTFSHRLIFVRHGETPYNAENRLQGQRDIPLGQRGRDQARSLGRTLRARIGPIIDRLEAEAAFVASPLERTRETMELARDAMALDPARYRLDPRLKELTFGDWEGLTWPEVQARDPKGAAARRADKWNFAPPNGESYAMLATRIGAWLDTLTADAFVVSHGGVARALMALIAGVPAAAAADTPVVQGRALVFERGGCEWIG</sequence>
<dbReference type="Pfam" id="PF00300">
    <property type="entry name" value="His_Phos_1"/>
    <property type="match status" value="1"/>
</dbReference>
<dbReference type="SUPFAM" id="SSF53254">
    <property type="entry name" value="Phosphoglycerate mutase-like"/>
    <property type="match status" value="1"/>
</dbReference>
<dbReference type="EMBL" id="QNRK01000009">
    <property type="protein sequence ID" value="RBP14432.1"/>
    <property type="molecule type" value="Genomic_DNA"/>
</dbReference>
<dbReference type="PIRSF" id="PIRSF000709">
    <property type="entry name" value="6PFK_2-Ptase"/>
    <property type="match status" value="1"/>
</dbReference>
<dbReference type="InterPro" id="IPR029033">
    <property type="entry name" value="His_PPase_superfam"/>
</dbReference>
<dbReference type="AlphaFoldDB" id="A0A366FIF2"/>
<evidence type="ECO:0000256" key="1">
    <source>
        <dbReference type="PIRSR" id="PIRSR613078-1"/>
    </source>
</evidence>
<evidence type="ECO:0000313" key="3">
    <source>
        <dbReference type="EMBL" id="RBP14432.1"/>
    </source>
</evidence>
<name>A0A366FIF2_9HYPH</name>
<accession>A0A366FIF2</accession>
<dbReference type="CDD" id="cd07067">
    <property type="entry name" value="HP_PGM_like"/>
    <property type="match status" value="1"/>
</dbReference>
<dbReference type="Gene3D" id="3.40.50.1240">
    <property type="entry name" value="Phosphoglycerate mutase-like"/>
    <property type="match status" value="1"/>
</dbReference>
<protein>
    <submittedName>
        <fullName evidence="3">Putative phosphoglycerate mutase</fullName>
    </submittedName>
</protein>
<keyword evidence="4" id="KW-1185">Reference proteome</keyword>
<gene>
    <name evidence="3" type="ORF">DFR50_109186</name>
</gene>
<dbReference type="PANTHER" id="PTHR48100:SF59">
    <property type="entry name" value="ADENOSYLCOBALAMIN_ALPHA-RIBAZOLE PHOSPHATASE"/>
    <property type="match status" value="1"/>
</dbReference>
<dbReference type="Proteomes" id="UP000253529">
    <property type="component" value="Unassembled WGS sequence"/>
</dbReference>
<dbReference type="GO" id="GO:0005737">
    <property type="term" value="C:cytoplasm"/>
    <property type="evidence" value="ECO:0007669"/>
    <property type="project" value="TreeGrafter"/>
</dbReference>
<reference evidence="3 4" key="1">
    <citation type="submission" date="2018-06" db="EMBL/GenBank/DDBJ databases">
        <title>Genomic Encyclopedia of Type Strains, Phase IV (KMG-IV): sequencing the most valuable type-strain genomes for metagenomic binning, comparative biology and taxonomic classification.</title>
        <authorList>
            <person name="Goeker M."/>
        </authorList>
    </citation>
    <scope>NUCLEOTIDE SEQUENCE [LARGE SCALE GENOMIC DNA]</scope>
    <source>
        <strain evidence="3 4">DSM 24875</strain>
    </source>
</reference>
<dbReference type="PANTHER" id="PTHR48100">
    <property type="entry name" value="BROAD-SPECIFICITY PHOSPHATASE YOR283W-RELATED"/>
    <property type="match status" value="1"/>
</dbReference>
<dbReference type="InterPro" id="IPR013078">
    <property type="entry name" value="His_Pase_superF_clade-1"/>
</dbReference>
<feature type="active site" description="Proton donor/acceptor" evidence="1">
    <location>
        <position position="97"/>
    </location>
</feature>
<comment type="caution">
    <text evidence="3">The sequence shown here is derived from an EMBL/GenBank/DDBJ whole genome shotgun (WGS) entry which is preliminary data.</text>
</comment>
<dbReference type="RefSeq" id="WP_113889129.1">
    <property type="nucleotide sequence ID" value="NZ_QNRK01000009.1"/>
</dbReference>
<feature type="binding site" evidence="2">
    <location>
        <begin position="11"/>
        <end position="18"/>
    </location>
    <ligand>
        <name>substrate</name>
    </ligand>
</feature>
<organism evidence="3 4">
    <name type="scientific">Roseiarcus fermentans</name>
    <dbReference type="NCBI Taxonomy" id="1473586"/>
    <lineage>
        <taxon>Bacteria</taxon>
        <taxon>Pseudomonadati</taxon>
        <taxon>Pseudomonadota</taxon>
        <taxon>Alphaproteobacteria</taxon>
        <taxon>Hyphomicrobiales</taxon>
        <taxon>Roseiarcaceae</taxon>
        <taxon>Roseiarcus</taxon>
    </lineage>
</organism>
<dbReference type="SMART" id="SM00855">
    <property type="entry name" value="PGAM"/>
    <property type="match status" value="1"/>
</dbReference>
<feature type="binding site" evidence="2">
    <location>
        <position position="70"/>
    </location>
    <ligand>
        <name>substrate</name>
    </ligand>
</feature>
<dbReference type="GO" id="GO:0016791">
    <property type="term" value="F:phosphatase activity"/>
    <property type="evidence" value="ECO:0007669"/>
    <property type="project" value="TreeGrafter"/>
</dbReference>
<dbReference type="InterPro" id="IPR050275">
    <property type="entry name" value="PGM_Phosphatase"/>
</dbReference>
<evidence type="ECO:0000256" key="2">
    <source>
        <dbReference type="PIRSR" id="PIRSR613078-2"/>
    </source>
</evidence>
<feature type="active site" description="Tele-phosphohistidine intermediate" evidence="1">
    <location>
        <position position="12"/>
    </location>
</feature>
<dbReference type="OrthoDB" id="9781415at2"/>
<evidence type="ECO:0000313" key="4">
    <source>
        <dbReference type="Proteomes" id="UP000253529"/>
    </source>
</evidence>